<organism evidence="2 3">
    <name type="scientific">Acidovorax ebreus (strain TPSY)</name>
    <name type="common">Diaphorobacter sp. (strain TPSY)</name>
    <dbReference type="NCBI Taxonomy" id="535289"/>
    <lineage>
        <taxon>Bacteria</taxon>
        <taxon>Pseudomonadati</taxon>
        <taxon>Pseudomonadota</taxon>
        <taxon>Betaproteobacteria</taxon>
        <taxon>Burkholderiales</taxon>
        <taxon>Comamonadaceae</taxon>
        <taxon>Diaphorobacter</taxon>
    </lineage>
</organism>
<protein>
    <submittedName>
        <fullName evidence="2">ZipA FtsZ-binding region</fullName>
    </submittedName>
</protein>
<dbReference type="KEGG" id="dia:Dtpsy_1670"/>
<accession>A0A9J9Q752</accession>
<dbReference type="InterPro" id="IPR007449">
    <property type="entry name" value="ZipA_FtsZ-bd_C"/>
</dbReference>
<dbReference type="EMBL" id="CP001392">
    <property type="protein sequence ID" value="ACM33128.1"/>
    <property type="molecule type" value="Genomic_DNA"/>
</dbReference>
<feature type="domain" description="ZipA C-terminal FtsZ-binding" evidence="1">
    <location>
        <begin position="229"/>
        <end position="359"/>
    </location>
</feature>
<evidence type="ECO:0000313" key="2">
    <source>
        <dbReference type="EMBL" id="ACM33128.1"/>
    </source>
</evidence>
<dbReference type="SUPFAM" id="SSF64383">
    <property type="entry name" value="Cell-division protein ZipA, C-terminal domain"/>
    <property type="match status" value="1"/>
</dbReference>
<proteinExistence type="predicted"/>
<gene>
    <name evidence="2" type="ordered locus">Dtpsy_1670</name>
</gene>
<sequence length="380" mass="40143">MSNFQLGLIIAGALVLIVVVAYNAWTTHRNAPKRPRPAEADPAQEPVARHEPAFDGAVLTGAVLTGAGLTGAGLVGSGAEGEAEPGFDGHAVDLRDALDLPVPTAERRGGLDPLIDAIAPIVAEQQVSGDAALAALPPTRRAGSKPFAVEGFNDAAQQWETPQPGQRYLQFQAGVQLANRLGALNEIEFSEFVMKAQGFADAINAAPDFPDMLHEVARARELDQFASEHDAQLTFVLRARHAAWSPGYVQQNAARLGLVAGAIPGRLVLPAQGPGLPPVLTLTYDAQAAMSDDPEQSAVRDIVLSLDVAQVHRSQQPFARLREVAAALGEAMDGVLCDQNGTPLPAMTMEPIAADLEQLYDKLDSRELSAGSALARRLFS</sequence>
<evidence type="ECO:0000259" key="1">
    <source>
        <dbReference type="SMART" id="SM00771"/>
    </source>
</evidence>
<keyword evidence="3" id="KW-1185">Reference proteome</keyword>
<name>A0A9J9Q752_ACIET</name>
<dbReference type="GO" id="GO:0090529">
    <property type="term" value="P:cell septum assembly"/>
    <property type="evidence" value="ECO:0007669"/>
    <property type="project" value="InterPro"/>
</dbReference>
<dbReference type="InterPro" id="IPR036765">
    <property type="entry name" value="ZipA_FtsZ-bd_C_sf"/>
</dbReference>
<dbReference type="Proteomes" id="UP000000450">
    <property type="component" value="Chromosome"/>
</dbReference>
<dbReference type="Gene3D" id="3.30.1400.10">
    <property type="entry name" value="ZipA, C-terminal FtsZ-binding domain"/>
    <property type="match status" value="1"/>
</dbReference>
<reference evidence="2 3" key="1">
    <citation type="journal article" date="2010" name="J. Bacteriol.">
        <title>Completed genome sequence of the anaerobic iron-oxidizing bacterium Acidovorax ebreus strain TPSY.</title>
        <authorList>
            <person name="Byrne-Bailey K.G."/>
            <person name="Weber K.A."/>
            <person name="Chair A.H."/>
            <person name="Bose S."/>
            <person name="Knox T."/>
            <person name="Spanbauer T.L."/>
            <person name="Chertkov O."/>
            <person name="Coates J.D."/>
        </authorList>
    </citation>
    <scope>NUCLEOTIDE SEQUENCE [LARGE SCALE GENOMIC DNA]</scope>
    <source>
        <strain evidence="2 3">TPSY</strain>
    </source>
</reference>
<evidence type="ECO:0000313" key="3">
    <source>
        <dbReference type="Proteomes" id="UP000000450"/>
    </source>
</evidence>
<dbReference type="AlphaFoldDB" id="A0A9J9Q752"/>
<dbReference type="RefSeq" id="WP_011805328.1">
    <property type="nucleotide sequence ID" value="NC_011992.1"/>
</dbReference>
<dbReference type="SMART" id="SM00771">
    <property type="entry name" value="ZipA_C"/>
    <property type="match status" value="1"/>
</dbReference>